<name>A0A830EM53_9EURY</name>
<feature type="compositionally biased region" description="Polar residues" evidence="13">
    <location>
        <begin position="751"/>
        <end position="771"/>
    </location>
</feature>
<keyword evidence="19" id="KW-1185">Reference proteome</keyword>
<dbReference type="PROSITE" id="PS50268">
    <property type="entry name" value="CADHERIN_2"/>
    <property type="match status" value="3"/>
</dbReference>
<feature type="compositionally biased region" description="Polar residues" evidence="13">
    <location>
        <begin position="1"/>
        <end position="17"/>
    </location>
</feature>
<reference evidence="18" key="1">
    <citation type="journal article" date="2014" name="Int. J. Syst. Evol. Microbiol.">
        <title>Complete genome sequence of Corynebacterium casei LMG S-19264T (=DSM 44701T), isolated from a smear-ripened cheese.</title>
        <authorList>
            <consortium name="US DOE Joint Genome Institute (JGI-PGF)"/>
            <person name="Walter F."/>
            <person name="Albersmeier A."/>
            <person name="Kalinowski J."/>
            <person name="Ruckert C."/>
        </authorList>
    </citation>
    <scope>NUCLEOTIDE SEQUENCE</scope>
    <source>
        <strain evidence="18">JCM 14359</strain>
    </source>
</reference>
<dbReference type="CDD" id="cd00146">
    <property type="entry name" value="PKD"/>
    <property type="match status" value="3"/>
</dbReference>
<feature type="compositionally biased region" description="Acidic residues" evidence="13">
    <location>
        <begin position="1115"/>
        <end position="1138"/>
    </location>
</feature>
<dbReference type="InterPro" id="IPR017868">
    <property type="entry name" value="Filamin/ABP280_repeat-like"/>
</dbReference>
<dbReference type="GO" id="GO:0016020">
    <property type="term" value="C:membrane"/>
    <property type="evidence" value="ECO:0007669"/>
    <property type="project" value="UniProtKB-SubCell"/>
</dbReference>
<feature type="region of interest" description="Disordered" evidence="13">
    <location>
        <begin position="98"/>
        <end position="140"/>
    </location>
</feature>
<dbReference type="Gene3D" id="3.40.50.410">
    <property type="entry name" value="von Willebrand factor, type A domain"/>
    <property type="match status" value="1"/>
</dbReference>
<dbReference type="Gene3D" id="4.10.1080.10">
    <property type="entry name" value="TSP type-3 repeat"/>
    <property type="match status" value="1"/>
</dbReference>
<dbReference type="SMART" id="SM00327">
    <property type="entry name" value="VWA"/>
    <property type="match status" value="1"/>
</dbReference>
<feature type="compositionally biased region" description="Polar residues" evidence="13">
    <location>
        <begin position="2257"/>
        <end position="2285"/>
    </location>
</feature>
<dbReference type="NCBIfam" id="NF012200">
    <property type="entry name" value="choice_anch_D"/>
    <property type="match status" value="4"/>
</dbReference>
<dbReference type="NCBIfam" id="TIGR04213">
    <property type="entry name" value="PGF_pre_PGF"/>
    <property type="match status" value="1"/>
</dbReference>
<evidence type="ECO:0000256" key="3">
    <source>
        <dbReference type="ARBA" id="ARBA00004496"/>
    </source>
</evidence>
<feature type="compositionally biased region" description="Acidic residues" evidence="13">
    <location>
        <begin position="1175"/>
        <end position="1199"/>
    </location>
</feature>
<dbReference type="InterPro" id="IPR002126">
    <property type="entry name" value="Cadherin-like_dom"/>
</dbReference>
<sequence>MFNSGNAPSFAEGSTGTVIDVEATDGDGGSNDSGITYSLVGGTDQSAFSINSTNGELTFDSAPDYENPSDSDTNNDYVVDVQADNGSATTTQTITVTVTDVDEAPTAPDDSSQSTDEDTALSISDGNSNDLKELASDPDAGDTLSFVTIDGQTFSDGSTVTLSSGATVTVNSDGSWTYDPNSQYEYLTSGQSVTDSFTYTIEDGDGDSDSGTITVTVTGVDDTTQFDFSGIYNADVVRGTGSSAGDFDGGGGILVSSSVAQNNGNSGTDGVPDDGVFAATSTHPRIDLADFDTVDSNAWQAPGTGSVTSSVDNGEYSNVHVIASAGGAGVGSPARFEVTFQYQDGTSETSQEFTVPDWFGTPPSDPGYALRDGMDRWFDGAYEDANDPGIFGYAIPADSTKTLTDVTIDVTENQAGSFNFFGGAATQATSDVVSKSPTFTQESSGTISVSTSEDQTLDLTSALEVEDRSSSDTLTFTVDSTPTDGTLSGVDGETISVSGETVHALSSSPQYDPDTGFTDSDSFDVTVEDGDGNTATATVSVSVDGAPVFNSVATASVDEGTTGTVLDVQADDGYGGSNDTNVDYSLVGGTDQSAFSINSTNGELTFDSAPDYENPSDSDTNNDYVVDVQADDGSATTTQMITVTVDDTDDVDLNLTVTDTPSSTLQAGESVSYTYTVANDGSVRGSDVTVTSTVPTGASGIDGYSYSVSSTGGDSASGSSTSVDLDLSAGETATVTVSGTVGSGAEGTLDHSLSSAPGTGNTDPTPSDSGSVVTIDVGLNTTRLDVVFLFDDSGSMGGIRDTLKQNIRQTAENLQQRGFDSQYGLIGYLGGPDNSEDTSLDQDMTSNVGALNQSLEQDLTFSGGTENITNAIHESYTDAEFKRPSYQDNSRTVLVVATDEPDNGDGSLEDARVRALRTLNQEQGCFVAVSSSSTGDNQPRTWATGGSVSSPNEGSVTLNNYGGWIDSGSLDSSLDEDLTSNILSCAADGTDSDGDSLTDNTENALGTDPNSADTDGDGIDDAAETNGGTVVDTDDDGTIDAQDSDSDGDGILDSTETEADDDGDGIPNYVDTDSDNDGIPDSQEGTSDNDGDGTPNYLDIDADGDGASDLSEGTGDNDGDGDPNYLDSDDTITVDTDGDGTNNLNDDDDDGDGILDSTEGIEDIDADGKPNQIDTDSDGDGIPDREEEDADNDGTDDTPTDGATTDTDGDAVPNYLDENSDNDAYTDAQEGTTDSDNSGVYDAYESGVSGADPPVFNSGTTSSFVEESTGTVIDVQATDGDGGSNDANVDYSLGGTDQSAFSIDSSTGVITFDSQPDYENPTDSDTSNDYELTVTASDDVGLTNTQSITVSVTVESTGGGGGGGGGGGSTADTTDPTADAGSDRLTTEGAEISFDGSASSDNEGIDSYEWDFGDGTTSSGAQTTHTYTDNGTYTVELTVTDDAGNDGTDSVTVTVQSATQTSSENQTDTGGNETTDSDYSATAGASGYVTEVGSSVSLDASASTLPEDGSPTYEWDIGDDSTVDYTGQTVGHQFTQTGQRNISLAVHADGQLWTDSLTIEVGDTVPPSAVIDAPASVTNGSAVTVDASASSDAGGIASYEWDFGDGTTATGPASTTATHTYTSPGAYTVTLQVTDKAGNIGTTTAEVRVNGPTAQLDTDAISFGTTPVNNTNTTTVELANDGNTPLTVFDLSVAGQNPDSFTISENTADGVLRVQSGQTIDLAVSFSPPATGTQTATLTAETNHTDHDVELSGTGTSSSLDVASSLALGNVSTGETQTETVEFTNTGDTALSVGTASIVGSASDSFTVTSAPSTIEPGESASVTVQFTPTQPGEQTATLRLQTETGTTVGAVPISGVGRGPAVQFAGRNLDFIGVGTSESATGTITLENTGNEPLDVANVSMSGTDALAFEVGTVPDSIAPGASEQVNVTFEPAADGAFDTTLVVNSNASSPPDNTSVTGTAIGASVSVTPRTGNFESIGVGETGYLEFSVTNLASSQTNLSVESTLLTGADPEPFDIVDGTAPFDMAPGENRTVNVSYSPTDAGESDAQLQILSDASNQPQITIWLSSSDTYIIVQEIDSVDADDNTSDNTTDNAADEPMSTVSVQGRNVENGEELSVNISQPGTRTQSAEFTVLNMTVRNEANFDINVTHSNSPVSNESATYEPANRTVTQYVELEHSVNSSTTYDDTGVTFRLQRSALPDGAPPETVTLTRYSDGEWNEMSVELVGKSNTHYWYSGETPGFSQFAVSVPNASAVGNESSLDSQPNDTEATETDTSIATTSSDGDGGGLPILGVGLALVLVMLLVVVVWLNRDEEAEN</sequence>
<dbReference type="Proteomes" id="UP000653099">
    <property type="component" value="Unassembled WGS sequence"/>
</dbReference>
<dbReference type="GO" id="GO:0005737">
    <property type="term" value="C:cytoplasm"/>
    <property type="evidence" value="ECO:0007669"/>
    <property type="project" value="UniProtKB-SubCell"/>
</dbReference>
<keyword evidence="4" id="KW-0963">Cytoplasm</keyword>
<feature type="region of interest" description="Disordered" evidence="13">
    <location>
        <begin position="1355"/>
        <end position="1385"/>
    </location>
</feature>
<feature type="domain" description="PKD" evidence="15">
    <location>
        <begin position="1512"/>
        <end position="1546"/>
    </location>
</feature>
<keyword evidence="6" id="KW-0677">Repeat</keyword>
<evidence type="ECO:0000256" key="4">
    <source>
        <dbReference type="ARBA" id="ARBA00022490"/>
    </source>
</evidence>
<dbReference type="InterPro" id="IPR035986">
    <property type="entry name" value="PKD_dom_sf"/>
</dbReference>
<keyword evidence="7" id="KW-0106">Calcium</keyword>
<keyword evidence="8" id="KW-0130">Cell adhesion</keyword>
<keyword evidence="9 14" id="KW-1133">Transmembrane helix</keyword>
<comment type="subcellular location">
    <subcellularLocation>
        <location evidence="1">Cell projection</location>
        <location evidence="1">Cilium</location>
    </subcellularLocation>
    <subcellularLocation>
        <location evidence="3">Cytoplasm</location>
    </subcellularLocation>
    <subcellularLocation>
        <location evidence="2">Membrane</location>
    </subcellularLocation>
</comment>
<dbReference type="CDD" id="cd11304">
    <property type="entry name" value="Cadherin_repeat"/>
    <property type="match status" value="3"/>
</dbReference>
<dbReference type="SMART" id="SM00112">
    <property type="entry name" value="CA"/>
    <property type="match status" value="3"/>
</dbReference>
<feature type="compositionally biased region" description="Gly residues" evidence="13">
    <location>
        <begin position="1357"/>
        <end position="1369"/>
    </location>
</feature>
<evidence type="ECO:0000256" key="5">
    <source>
        <dbReference type="ARBA" id="ARBA00022692"/>
    </source>
</evidence>
<dbReference type="Pfam" id="PF15780">
    <property type="entry name" value="ASH"/>
    <property type="match status" value="1"/>
</dbReference>
<dbReference type="PANTHER" id="PTHR24025:SF23">
    <property type="entry name" value="NEURAL-CADHERIN"/>
    <property type="match status" value="1"/>
</dbReference>
<evidence type="ECO:0000313" key="18">
    <source>
        <dbReference type="EMBL" id="GGI97164.1"/>
    </source>
</evidence>
<evidence type="ECO:0000256" key="2">
    <source>
        <dbReference type="ARBA" id="ARBA00004370"/>
    </source>
</evidence>
<dbReference type="GO" id="GO:0005509">
    <property type="term" value="F:calcium ion binding"/>
    <property type="evidence" value="ECO:0007669"/>
    <property type="project" value="InterPro"/>
</dbReference>
<feature type="compositionally biased region" description="Polar residues" evidence="13">
    <location>
        <begin position="1229"/>
        <end position="1238"/>
    </location>
</feature>
<feature type="region of interest" description="Disordered" evidence="13">
    <location>
        <begin position="1311"/>
        <end position="1330"/>
    </location>
</feature>
<evidence type="ECO:0000256" key="8">
    <source>
        <dbReference type="ARBA" id="ARBA00022889"/>
    </source>
</evidence>
<dbReference type="SUPFAM" id="SSF49313">
    <property type="entry name" value="Cadherin-like"/>
    <property type="match status" value="3"/>
</dbReference>
<feature type="domain" description="PKD" evidence="15">
    <location>
        <begin position="1375"/>
        <end position="1462"/>
    </location>
</feature>
<evidence type="ECO:0000313" key="19">
    <source>
        <dbReference type="Proteomes" id="UP000653099"/>
    </source>
</evidence>
<dbReference type="PROSITE" id="PS50194">
    <property type="entry name" value="FILAMIN_REPEAT"/>
    <property type="match status" value="1"/>
</dbReference>
<feature type="domain" description="Cadherin" evidence="17">
    <location>
        <begin position="1272"/>
        <end position="1378"/>
    </location>
</feature>
<proteinExistence type="predicted"/>
<organism evidence="18 19">
    <name type="scientific">Halobellus salinus</name>
    <dbReference type="NCBI Taxonomy" id="931585"/>
    <lineage>
        <taxon>Archaea</taxon>
        <taxon>Methanobacteriati</taxon>
        <taxon>Methanobacteriota</taxon>
        <taxon>Stenosarchaea group</taxon>
        <taxon>Halobacteria</taxon>
        <taxon>Halobacteriales</taxon>
        <taxon>Haloferacaceae</taxon>
        <taxon>Halobellus</taxon>
    </lineage>
</organism>
<reference evidence="18" key="2">
    <citation type="submission" date="2020-09" db="EMBL/GenBank/DDBJ databases">
        <authorList>
            <person name="Sun Q."/>
            <person name="Ohkuma M."/>
        </authorList>
    </citation>
    <scope>NUCLEOTIDE SEQUENCE</scope>
    <source>
        <strain evidence="18">JCM 14359</strain>
    </source>
</reference>
<dbReference type="Pfam" id="PF00028">
    <property type="entry name" value="Cadherin"/>
    <property type="match status" value="2"/>
</dbReference>
<dbReference type="EMBL" id="BMOC01000001">
    <property type="protein sequence ID" value="GGI97164.1"/>
    <property type="molecule type" value="Genomic_DNA"/>
</dbReference>
<evidence type="ECO:0000256" key="10">
    <source>
        <dbReference type="ARBA" id="ARBA00023069"/>
    </source>
</evidence>
<dbReference type="InterPro" id="IPR002035">
    <property type="entry name" value="VWF_A"/>
</dbReference>
<dbReference type="InterPro" id="IPR028974">
    <property type="entry name" value="TSP_type-3_rpt"/>
</dbReference>
<dbReference type="RefSeq" id="WP_188785690.1">
    <property type="nucleotide sequence ID" value="NZ_BMOC01000001.1"/>
</dbReference>
<dbReference type="Pfam" id="PF00092">
    <property type="entry name" value="VWA"/>
    <property type="match status" value="1"/>
</dbReference>
<dbReference type="InterPro" id="IPR013783">
    <property type="entry name" value="Ig-like_fold"/>
</dbReference>
<dbReference type="OrthoDB" id="308501at2157"/>
<dbReference type="Pfam" id="PF18911">
    <property type="entry name" value="PKD_4"/>
    <property type="match status" value="3"/>
</dbReference>
<feature type="compositionally biased region" description="Polar residues" evidence="13">
    <location>
        <begin position="1464"/>
        <end position="1480"/>
    </location>
</feature>
<feature type="region of interest" description="Disordered" evidence="13">
    <location>
        <begin position="987"/>
        <end position="1262"/>
    </location>
</feature>
<evidence type="ECO:0000256" key="12">
    <source>
        <dbReference type="ARBA" id="ARBA00023273"/>
    </source>
</evidence>
<keyword evidence="10" id="KW-0969">Cilium</keyword>
<dbReference type="InterPro" id="IPR036465">
    <property type="entry name" value="vWFA_dom_sf"/>
</dbReference>
<dbReference type="SMART" id="SM00089">
    <property type="entry name" value="PKD"/>
    <property type="match status" value="3"/>
</dbReference>
<feature type="domain" description="PKD" evidence="15">
    <location>
        <begin position="1566"/>
        <end position="1656"/>
    </location>
</feature>
<dbReference type="InterPro" id="IPR031549">
    <property type="entry name" value="ASH"/>
</dbReference>
<keyword evidence="12" id="KW-0966">Cell projection</keyword>
<feature type="region of interest" description="Disordered" evidence="13">
    <location>
        <begin position="1457"/>
        <end position="1481"/>
    </location>
</feature>
<feature type="domain" description="Cadherin" evidence="17">
    <location>
        <begin position="549"/>
        <end position="663"/>
    </location>
</feature>
<evidence type="ECO:0000256" key="9">
    <source>
        <dbReference type="ARBA" id="ARBA00022989"/>
    </source>
</evidence>
<dbReference type="PANTHER" id="PTHR24025">
    <property type="entry name" value="DESMOGLEIN FAMILY MEMBER"/>
    <property type="match status" value="1"/>
</dbReference>
<comment type="caution">
    <text evidence="18">The sequence shown here is derived from an EMBL/GenBank/DDBJ whole genome shotgun (WGS) entry which is preliminary data.</text>
</comment>
<dbReference type="PROSITE" id="PS50093">
    <property type="entry name" value="PKD"/>
    <property type="match status" value="3"/>
</dbReference>
<feature type="region of interest" description="Disordered" evidence="13">
    <location>
        <begin position="2257"/>
        <end position="2286"/>
    </location>
</feature>
<feature type="region of interest" description="Disordered" evidence="13">
    <location>
        <begin position="738"/>
        <end position="771"/>
    </location>
</feature>
<dbReference type="SUPFAM" id="SSF49299">
    <property type="entry name" value="PKD domain"/>
    <property type="match status" value="3"/>
</dbReference>
<feature type="compositionally biased region" description="Acidic residues" evidence="13">
    <location>
        <begin position="1145"/>
        <end position="1165"/>
    </location>
</feature>
<feature type="compositionally biased region" description="Polar residues" evidence="13">
    <location>
        <begin position="1000"/>
        <end position="1011"/>
    </location>
</feature>
<dbReference type="InterPro" id="IPR053879">
    <property type="entry name" value="HYDIN_VesB_CFA65-like_Ig"/>
</dbReference>
<keyword evidence="11 14" id="KW-0472">Membrane</keyword>
<dbReference type="CDD" id="cd00198">
    <property type="entry name" value="vWFA"/>
    <property type="match status" value="1"/>
</dbReference>
<dbReference type="Pfam" id="PF17963">
    <property type="entry name" value="Big_9"/>
    <property type="match status" value="2"/>
</dbReference>
<keyword evidence="5 14" id="KW-0812">Transmembrane</keyword>
<evidence type="ECO:0000256" key="13">
    <source>
        <dbReference type="SAM" id="MobiDB-lite"/>
    </source>
</evidence>
<dbReference type="InterPro" id="IPR000601">
    <property type="entry name" value="PKD_dom"/>
</dbReference>
<dbReference type="GO" id="GO:0007156">
    <property type="term" value="P:homophilic cell adhesion via plasma membrane adhesion molecules"/>
    <property type="evidence" value="ECO:0007669"/>
    <property type="project" value="InterPro"/>
</dbReference>
<dbReference type="Gene3D" id="2.60.40.60">
    <property type="entry name" value="Cadherins"/>
    <property type="match status" value="3"/>
</dbReference>
<accession>A0A830EM53</accession>
<evidence type="ECO:0000259" key="17">
    <source>
        <dbReference type="PROSITE" id="PS50268"/>
    </source>
</evidence>
<evidence type="ECO:0000256" key="6">
    <source>
        <dbReference type="ARBA" id="ARBA00022737"/>
    </source>
</evidence>
<evidence type="ECO:0000259" key="15">
    <source>
        <dbReference type="PROSITE" id="PS50093"/>
    </source>
</evidence>
<feature type="compositionally biased region" description="Low complexity" evidence="13">
    <location>
        <begin position="1370"/>
        <end position="1380"/>
    </location>
</feature>
<gene>
    <name evidence="18" type="ORF">GCM10008995_03930</name>
</gene>
<feature type="region of interest" description="Disordered" evidence="13">
    <location>
        <begin position="54"/>
        <end position="77"/>
    </location>
</feature>
<dbReference type="InterPro" id="IPR050971">
    <property type="entry name" value="Cadherin-domain_protein"/>
</dbReference>
<protein>
    <submittedName>
        <fullName evidence="18">Uncharacterized protein</fullName>
    </submittedName>
</protein>
<evidence type="ECO:0000256" key="1">
    <source>
        <dbReference type="ARBA" id="ARBA00004138"/>
    </source>
</evidence>
<feature type="domain" description="Cadherin" evidence="17">
    <location>
        <begin position="18"/>
        <end position="110"/>
    </location>
</feature>
<dbReference type="InterPro" id="IPR026453">
    <property type="entry name" value="PGF_pre_PGF"/>
</dbReference>
<evidence type="ECO:0000259" key="16">
    <source>
        <dbReference type="PROSITE" id="PS50234"/>
    </source>
</evidence>
<feature type="compositionally biased region" description="Acidic residues" evidence="13">
    <location>
        <begin position="1032"/>
        <end position="1064"/>
    </location>
</feature>
<dbReference type="PROSITE" id="PS50234">
    <property type="entry name" value="VWFA"/>
    <property type="match status" value="1"/>
</dbReference>
<evidence type="ECO:0000256" key="11">
    <source>
        <dbReference type="ARBA" id="ARBA00023136"/>
    </source>
</evidence>
<feature type="domain" description="VWFA" evidence="16">
    <location>
        <begin position="785"/>
        <end position="982"/>
    </location>
</feature>
<feature type="region of interest" description="Disordered" evidence="13">
    <location>
        <begin position="929"/>
        <end position="954"/>
    </location>
</feature>
<dbReference type="InterPro" id="IPR015919">
    <property type="entry name" value="Cadherin-like_sf"/>
</dbReference>
<feature type="region of interest" description="Disordered" evidence="13">
    <location>
        <begin position="1"/>
        <end position="37"/>
    </location>
</feature>
<dbReference type="Pfam" id="PF22544">
    <property type="entry name" value="HYDIN_VesB_CFA65-like_Ig"/>
    <property type="match status" value="2"/>
</dbReference>
<dbReference type="Gene3D" id="2.60.40.10">
    <property type="entry name" value="Immunoglobulins"/>
    <property type="match status" value="7"/>
</dbReference>
<dbReference type="InterPro" id="IPR022409">
    <property type="entry name" value="PKD/Chitinase_dom"/>
</dbReference>
<dbReference type="GO" id="GO:0005911">
    <property type="term" value="C:cell-cell junction"/>
    <property type="evidence" value="ECO:0007669"/>
    <property type="project" value="TreeGrafter"/>
</dbReference>
<evidence type="ECO:0000256" key="7">
    <source>
        <dbReference type="ARBA" id="ARBA00022837"/>
    </source>
</evidence>
<feature type="compositionally biased region" description="Acidic residues" evidence="13">
    <location>
        <begin position="1014"/>
        <end position="1023"/>
    </location>
</feature>
<evidence type="ECO:0000256" key="14">
    <source>
        <dbReference type="SAM" id="Phobius"/>
    </source>
</evidence>
<feature type="transmembrane region" description="Helical" evidence="14">
    <location>
        <begin position="2291"/>
        <end position="2312"/>
    </location>
</feature>
<dbReference type="SUPFAM" id="SSF53300">
    <property type="entry name" value="vWA-like"/>
    <property type="match status" value="1"/>
</dbReference>